<dbReference type="PROSITE" id="PS51131">
    <property type="entry name" value="ZN_HOOK"/>
    <property type="match status" value="1"/>
</dbReference>
<feature type="region of interest" description="Disordered" evidence="12">
    <location>
        <begin position="347"/>
        <end position="425"/>
    </location>
</feature>
<dbReference type="Pfam" id="PF13476">
    <property type="entry name" value="AAA_23"/>
    <property type="match status" value="1"/>
</dbReference>
<dbReference type="InterPro" id="IPR027417">
    <property type="entry name" value="P-loop_NTPase"/>
</dbReference>
<feature type="region of interest" description="Disordered" evidence="12">
    <location>
        <begin position="318"/>
        <end position="337"/>
    </location>
</feature>
<feature type="compositionally biased region" description="Basic and acidic residues" evidence="12">
    <location>
        <begin position="384"/>
        <end position="403"/>
    </location>
</feature>
<keyword evidence="7 10" id="KW-0175">Coiled coil</keyword>
<evidence type="ECO:0000256" key="10">
    <source>
        <dbReference type="HAMAP-Rule" id="MF_00449"/>
    </source>
</evidence>
<reference evidence="14 15" key="1">
    <citation type="journal article" date="2019" name="Int. J. Syst. Evol. Microbiol.">
        <title>The Global Catalogue of Microorganisms (GCM) 10K type strain sequencing project: providing services to taxonomists for standard genome sequencing and annotation.</title>
        <authorList>
            <consortium name="The Broad Institute Genomics Platform"/>
            <consortium name="The Broad Institute Genome Sequencing Center for Infectious Disease"/>
            <person name="Wu L."/>
            <person name="Ma J."/>
        </authorList>
    </citation>
    <scope>NUCLEOTIDE SEQUENCE [LARGE SCALE GENOMIC DNA]</scope>
    <source>
        <strain evidence="14 15">CGMCC 1.12689</strain>
    </source>
</reference>
<dbReference type="InterPro" id="IPR003959">
    <property type="entry name" value="ATPase_AAA_core"/>
</dbReference>
<evidence type="ECO:0000256" key="5">
    <source>
        <dbReference type="ARBA" id="ARBA00022833"/>
    </source>
</evidence>
<dbReference type="NCBIfam" id="NF041035">
    <property type="entry name" value="Rad50_Halo"/>
    <property type="match status" value="1"/>
</dbReference>
<dbReference type="EMBL" id="JBHUDB010000004">
    <property type="protein sequence ID" value="MFD1570571.1"/>
    <property type="molecule type" value="Genomic_DNA"/>
</dbReference>
<name>A0ABD6BZU9_9EURY</name>
<evidence type="ECO:0000256" key="11">
    <source>
        <dbReference type="PROSITE-ProRule" id="PRU00471"/>
    </source>
</evidence>
<feature type="region of interest" description="Disordered" evidence="12">
    <location>
        <begin position="457"/>
        <end position="480"/>
    </location>
</feature>
<feature type="region of interest" description="Disordered" evidence="12">
    <location>
        <begin position="530"/>
        <end position="568"/>
    </location>
</feature>
<comment type="domain">
    <text evidence="10">The two conserved Cys that bind zinc constitute the zinc-hook, which separates the large intramolecular coiled coil regions. The 2 Cys residues coordinate one molecule of zinc with the help of the 2 Cys residues of the zinc-hook of another Rad50 molecule, thereby forming a V-shaped homodimer.</text>
</comment>
<comment type="caution">
    <text evidence="14">The sequence shown here is derived from an EMBL/GenBank/DDBJ whole genome shotgun (WGS) entry which is preliminary data.</text>
</comment>
<keyword evidence="15" id="KW-1185">Reference proteome</keyword>
<evidence type="ECO:0000313" key="15">
    <source>
        <dbReference type="Proteomes" id="UP001597185"/>
    </source>
</evidence>
<evidence type="ECO:0000256" key="9">
    <source>
        <dbReference type="ARBA" id="ARBA00049666"/>
    </source>
</evidence>
<keyword evidence="5 10" id="KW-0862">Zinc</keyword>
<accession>A0ABD6BZU9</accession>
<evidence type="ECO:0000256" key="12">
    <source>
        <dbReference type="SAM" id="MobiDB-lite"/>
    </source>
</evidence>
<dbReference type="Gene3D" id="1.10.287.510">
    <property type="entry name" value="Helix hairpin bin"/>
    <property type="match status" value="1"/>
</dbReference>
<comment type="subunit">
    <text evidence="10">Homodimer. Forms a heterotetramer composed of two Mre11 subunits and two Rad50 subunits.</text>
</comment>
<dbReference type="InterPro" id="IPR038729">
    <property type="entry name" value="Rad50/SbcC_AAA"/>
</dbReference>
<evidence type="ECO:0000256" key="3">
    <source>
        <dbReference type="ARBA" id="ARBA00022763"/>
    </source>
</evidence>
<feature type="binding site" evidence="10 11">
    <location>
        <position position="458"/>
    </location>
    <ligand>
        <name>Zn(2+)</name>
        <dbReference type="ChEBI" id="CHEBI:29105"/>
    </ligand>
</feature>
<dbReference type="GO" id="GO:0005524">
    <property type="term" value="F:ATP binding"/>
    <property type="evidence" value="ECO:0007669"/>
    <property type="project" value="UniProtKB-UniRule"/>
</dbReference>
<keyword evidence="1 10" id="KW-0479">Metal-binding</keyword>
<keyword evidence="8 10" id="KW-0234">DNA repair</keyword>
<keyword evidence="6 10" id="KW-0067">ATP-binding</keyword>
<dbReference type="NCBIfam" id="NF002572">
    <property type="entry name" value="PRK02224.1"/>
    <property type="match status" value="1"/>
</dbReference>
<feature type="binding site" evidence="10">
    <location>
        <position position="139"/>
    </location>
    <ligand>
        <name>ATP</name>
        <dbReference type="ChEBI" id="CHEBI:30616"/>
    </ligand>
</feature>
<feature type="compositionally biased region" description="Basic and acidic residues" evidence="12">
    <location>
        <begin position="351"/>
        <end position="362"/>
    </location>
</feature>
<keyword evidence="3 10" id="KW-0227">DNA damage</keyword>
<dbReference type="RefSeq" id="WP_256416830.1">
    <property type="nucleotide sequence ID" value="NZ_JANHDL010000001.1"/>
</dbReference>
<organism evidence="14 15">
    <name type="scientific">Halorubrum laminariae</name>
    <dbReference type="NCBI Taxonomy" id="1433523"/>
    <lineage>
        <taxon>Archaea</taxon>
        <taxon>Methanobacteriati</taxon>
        <taxon>Methanobacteriota</taxon>
        <taxon>Stenosarchaea group</taxon>
        <taxon>Halobacteria</taxon>
        <taxon>Halobacteriales</taxon>
        <taxon>Haloferacaceae</taxon>
        <taxon>Halorubrum</taxon>
    </lineage>
</organism>
<feature type="compositionally biased region" description="Acidic residues" evidence="12">
    <location>
        <begin position="369"/>
        <end position="383"/>
    </location>
</feature>
<comment type="caution">
    <text evidence="10">Lacks conserved residue(s) required for the propagation of feature annotation.</text>
</comment>
<dbReference type="PANTHER" id="PTHR32114">
    <property type="entry name" value="ABC TRANSPORTER ABCH.3"/>
    <property type="match status" value="1"/>
</dbReference>
<dbReference type="SUPFAM" id="SSF52540">
    <property type="entry name" value="P-loop containing nucleoside triphosphate hydrolases"/>
    <property type="match status" value="1"/>
</dbReference>
<evidence type="ECO:0000256" key="2">
    <source>
        <dbReference type="ARBA" id="ARBA00022741"/>
    </source>
</evidence>
<comment type="similarity">
    <text evidence="10">Belongs to the SMC family. RAD50 subfamily.</text>
</comment>
<dbReference type="Proteomes" id="UP001597185">
    <property type="component" value="Unassembled WGS sequence"/>
</dbReference>
<dbReference type="InterPro" id="IPR053480">
    <property type="entry name" value="DSB_repair_ATPase"/>
</dbReference>
<proteinExistence type="inferred from homology"/>
<comment type="similarity">
    <text evidence="9">Belongs to the Sph1/Sph2 family.</text>
</comment>
<comment type="cofactor">
    <cofactor evidence="10">
        <name>Zn(2+)</name>
        <dbReference type="ChEBI" id="CHEBI:29105"/>
    </cofactor>
    <text evidence="10">Binds 1 zinc ion per homodimer.</text>
</comment>
<feature type="region of interest" description="Disordered" evidence="12">
    <location>
        <begin position="602"/>
        <end position="642"/>
    </location>
</feature>
<feature type="coiled-coil region" evidence="10">
    <location>
        <begin position="203"/>
        <end position="296"/>
    </location>
</feature>
<dbReference type="GO" id="GO:0016887">
    <property type="term" value="F:ATP hydrolysis activity"/>
    <property type="evidence" value="ECO:0007669"/>
    <property type="project" value="UniProtKB-UniRule"/>
</dbReference>
<evidence type="ECO:0000256" key="1">
    <source>
        <dbReference type="ARBA" id="ARBA00022723"/>
    </source>
</evidence>
<feature type="binding site" evidence="10">
    <location>
        <position position="12"/>
    </location>
    <ligand>
        <name>ATP</name>
        <dbReference type="ChEBI" id="CHEBI:30616"/>
    </ligand>
</feature>
<sequence length="897" mass="101146">MNFDRVRLSNFKPYGDADLRLTEGVTVIHGLNGSGKSSLLEACFFALYGSTALDGTLDDVITNGEEETEVELWFTHDGASYHVERRLKTYDGRIDHQCALESIDRSDVTRDGAHAVREYITELLRMDAEAFVNCAYVRQGEVNKLINATPRERQDTIDDLLQLGKLEEYRDRAGDARLGVEDVLENRRGRLDQIGDQIAQKEAKGLHDRLNELESDLAAVTDEIDRYETQREQAEETRETAAETLSTHAEKREKLESVAETIGEIEEAIREAERERDAHRDAIAEARERIAEIETAIDDRIGDDRLDAATDEAIAERREELDDRETELREDLDDERVSAEAFRNQAANLAEKADDRAERAAEAESTATDLDDEAEAAADEADERESSIAELREEAETLRDRFATADADVSPDETADEREALRERRGEVRERIAELSAELKNARERVEEAEELLAAGKCPECGQPVDESPHASGIEEDRERVDELEAKLEAAREREDDLDDRIAELNELATAADRLDEIDETVAMLEERVDEKRAEAERKRKSAAEKHERAAELREEAEGTREVAAEKREEAEAAAARVSELEDALAAVDEAREAVAAIEERRSTIADAEAEIERRREKRESLEEVNDERRDRLADERERRDELAAAVDEDAVEEAKAKKERAEEYLDEVDEELDRLAERRTELENAIGGVNGEIRELEALRDERDEVAETVEALEGLHEETSDLEAMYGDLRAELRQRNVAELERTLNETFELVYGNDAYSHIELDGEYVLTVYQKDGEALDPEQLSGGERALFNLSLRCAIYRLLSEGIEGAAPTPPLILDEPTVFLDSGHVSRLVRLVEEMRGFGVRQILIVSHDDELVGAADELVTVEKDPRSNRSTVRREDVGELDVASLADD</sequence>
<comment type="function">
    <text evidence="10">Part of the Rad50/Mre11 complex, which is involved in the early steps of DNA double-strand break (DSB) repair. Rad50 controls the balance between DNA end bridging and DNA resection via ATP-dependent structural rearrangements of the Rad50/Mre11 complex.</text>
</comment>
<feature type="binding site" evidence="10">
    <location>
        <begin position="32"/>
        <end position="38"/>
    </location>
    <ligand>
        <name>ATP</name>
        <dbReference type="ChEBI" id="CHEBI:30616"/>
    </ligand>
</feature>
<dbReference type="GO" id="GO:0006302">
    <property type="term" value="P:double-strand break repair"/>
    <property type="evidence" value="ECO:0007669"/>
    <property type="project" value="UniProtKB-UniRule"/>
</dbReference>
<dbReference type="HAMAP" id="MF_00449">
    <property type="entry name" value="RAD50"/>
    <property type="match status" value="1"/>
</dbReference>
<evidence type="ECO:0000259" key="13">
    <source>
        <dbReference type="PROSITE" id="PS51131"/>
    </source>
</evidence>
<dbReference type="AlphaFoldDB" id="A0ABD6BZU9"/>
<evidence type="ECO:0000313" key="14">
    <source>
        <dbReference type="EMBL" id="MFD1570571.1"/>
    </source>
</evidence>
<dbReference type="Pfam" id="PF13304">
    <property type="entry name" value="AAA_21"/>
    <property type="match status" value="1"/>
</dbReference>
<evidence type="ECO:0000256" key="8">
    <source>
        <dbReference type="ARBA" id="ARBA00023204"/>
    </source>
</evidence>
<keyword evidence="4 10" id="KW-0378">Hydrolase</keyword>
<gene>
    <name evidence="10 14" type="primary">rad50</name>
    <name evidence="14" type="ORF">ACFR9T_08210</name>
</gene>
<dbReference type="GO" id="GO:0008270">
    <property type="term" value="F:zinc ion binding"/>
    <property type="evidence" value="ECO:0007669"/>
    <property type="project" value="UniProtKB-UniRule"/>
</dbReference>
<dbReference type="InterPro" id="IPR022982">
    <property type="entry name" value="Rad50_ATPase_archaeal"/>
</dbReference>
<dbReference type="Gene3D" id="3.40.50.300">
    <property type="entry name" value="P-loop containing nucleotide triphosphate hydrolases"/>
    <property type="match status" value="2"/>
</dbReference>
<feature type="compositionally biased region" description="Basic and acidic residues" evidence="12">
    <location>
        <begin position="467"/>
        <end position="480"/>
    </location>
</feature>
<keyword evidence="2 10" id="KW-0547">Nucleotide-binding</keyword>
<feature type="domain" description="Zinc-hook" evidence="13">
    <location>
        <begin position="411"/>
        <end position="510"/>
    </location>
</feature>
<protein>
    <recommendedName>
        <fullName evidence="10">DNA double-strand break repair Rad50 ATPase</fullName>
    </recommendedName>
</protein>
<feature type="compositionally biased region" description="Basic and acidic residues" evidence="12">
    <location>
        <begin position="611"/>
        <end position="642"/>
    </location>
</feature>
<dbReference type="SUPFAM" id="SSF75712">
    <property type="entry name" value="Rad50 coiled-coil Zn hook"/>
    <property type="match status" value="1"/>
</dbReference>
<feature type="compositionally biased region" description="Basic and acidic residues" evidence="12">
    <location>
        <begin position="318"/>
        <end position="329"/>
    </location>
</feature>
<dbReference type="InterPro" id="IPR013134">
    <property type="entry name" value="Zn_hook_RAD50"/>
</dbReference>
<dbReference type="PANTHER" id="PTHR32114:SF2">
    <property type="entry name" value="ABC TRANSPORTER ABCH.3"/>
    <property type="match status" value="1"/>
</dbReference>
<feature type="binding site" evidence="10 11">
    <location>
        <position position="461"/>
    </location>
    <ligand>
        <name>Zn(2+)</name>
        <dbReference type="ChEBI" id="CHEBI:29105"/>
    </ligand>
</feature>
<evidence type="ECO:0000256" key="4">
    <source>
        <dbReference type="ARBA" id="ARBA00022801"/>
    </source>
</evidence>
<evidence type="ECO:0000256" key="7">
    <source>
        <dbReference type="ARBA" id="ARBA00023054"/>
    </source>
</evidence>
<evidence type="ECO:0000256" key="6">
    <source>
        <dbReference type="ARBA" id="ARBA00022840"/>
    </source>
</evidence>